<dbReference type="Pfam" id="PF08544">
    <property type="entry name" value="GHMP_kinases_C"/>
    <property type="match status" value="1"/>
</dbReference>
<evidence type="ECO:0000256" key="4">
    <source>
        <dbReference type="ARBA" id="ARBA00022840"/>
    </source>
</evidence>
<dbReference type="Gene3D" id="3.30.230.120">
    <property type="match status" value="1"/>
</dbReference>
<gene>
    <name evidence="8" type="ORF">S03H2_53690</name>
</gene>
<dbReference type="SUPFAM" id="SSF54211">
    <property type="entry name" value="Ribosomal protein S5 domain 2-like"/>
    <property type="match status" value="1"/>
</dbReference>
<evidence type="ECO:0008006" key="9">
    <source>
        <dbReference type="Google" id="ProtNLM"/>
    </source>
</evidence>
<dbReference type="PROSITE" id="PS00627">
    <property type="entry name" value="GHMP_KINASES_ATP"/>
    <property type="match status" value="1"/>
</dbReference>
<dbReference type="Pfam" id="PF00288">
    <property type="entry name" value="GHMP_kinases_N"/>
    <property type="match status" value="1"/>
</dbReference>
<dbReference type="InterPro" id="IPR001174">
    <property type="entry name" value="HddA/FKP"/>
</dbReference>
<feature type="non-terminal residue" evidence="8">
    <location>
        <position position="257"/>
    </location>
</feature>
<sequence>SETELLDNIEDIKNPIIRECLRFLEIDDRIYISTIADVPGSSGLGSSSSFCVGLLNALYRYKGEIVSPGRLAEEAAHIEIDILKRPIGKQDHYAAAFGGLNYIRFNSDESVTIRPIITKAQTVEKLFNSMISFSTGISRPSGSILKEQDNKNRRNAKILIFMREQAARLMDLIYDNNLSIDKFGKIIHEGWQMKRKLASRISSSTIDRFYSIAREKGAIGGKISGAGGGGFLNIIAHEADHEKIKEALKTAGLMPCK</sequence>
<dbReference type="PANTHER" id="PTHR32463">
    <property type="entry name" value="L-FUCOSE KINASE"/>
    <property type="match status" value="1"/>
</dbReference>
<comment type="similarity">
    <text evidence="5">Belongs to the GHMP kinase family.</text>
</comment>
<dbReference type="PRINTS" id="PR00960">
    <property type="entry name" value="LMBPPROTEIN"/>
</dbReference>
<reference evidence="8" key="1">
    <citation type="journal article" date="2014" name="Front. Microbiol.">
        <title>High frequency of phylogenetically diverse reductive dehalogenase-homologous genes in deep subseafloor sedimentary metagenomes.</title>
        <authorList>
            <person name="Kawai M."/>
            <person name="Futagami T."/>
            <person name="Toyoda A."/>
            <person name="Takaki Y."/>
            <person name="Nishi S."/>
            <person name="Hori S."/>
            <person name="Arai W."/>
            <person name="Tsubouchi T."/>
            <person name="Morono Y."/>
            <person name="Uchiyama I."/>
            <person name="Ito T."/>
            <person name="Fujiyama A."/>
            <person name="Inagaki F."/>
            <person name="Takami H."/>
        </authorList>
    </citation>
    <scope>NUCLEOTIDE SEQUENCE</scope>
    <source>
        <strain evidence="8">Expedition CK06-06</strain>
    </source>
</reference>
<keyword evidence="1" id="KW-0808">Transferase</keyword>
<keyword evidence="4" id="KW-0067">ATP-binding</keyword>
<dbReference type="GO" id="GO:0005524">
    <property type="term" value="F:ATP binding"/>
    <property type="evidence" value="ECO:0007669"/>
    <property type="project" value="UniProtKB-KW"/>
</dbReference>
<dbReference type="PANTHER" id="PTHR32463:SF0">
    <property type="entry name" value="L-FUCOSE KINASE"/>
    <property type="match status" value="1"/>
</dbReference>
<dbReference type="InterPro" id="IPR020568">
    <property type="entry name" value="Ribosomal_Su5_D2-typ_SF"/>
</dbReference>
<feature type="domain" description="GHMP kinase C-terminal" evidence="7">
    <location>
        <begin position="179"/>
        <end position="250"/>
    </location>
</feature>
<dbReference type="InterPro" id="IPR013750">
    <property type="entry name" value="GHMP_kinase_C_dom"/>
</dbReference>
<dbReference type="GO" id="GO:0042352">
    <property type="term" value="P:GDP-L-fucose salvage"/>
    <property type="evidence" value="ECO:0007669"/>
    <property type="project" value="TreeGrafter"/>
</dbReference>
<dbReference type="EMBL" id="BARU01034178">
    <property type="protein sequence ID" value="GAH62129.1"/>
    <property type="molecule type" value="Genomic_DNA"/>
</dbReference>
<comment type="caution">
    <text evidence="8">The sequence shown here is derived from an EMBL/GenBank/DDBJ whole genome shotgun (WGS) entry which is preliminary data.</text>
</comment>
<proteinExistence type="inferred from homology"/>
<evidence type="ECO:0000313" key="8">
    <source>
        <dbReference type="EMBL" id="GAH62129.1"/>
    </source>
</evidence>
<dbReference type="InterPro" id="IPR006204">
    <property type="entry name" value="GHMP_kinase_N_dom"/>
</dbReference>
<name>X1I7Q9_9ZZZZ</name>
<evidence type="ECO:0000259" key="6">
    <source>
        <dbReference type="Pfam" id="PF00288"/>
    </source>
</evidence>
<protein>
    <recommendedName>
        <fullName evidence="9">GHMP kinase N-terminal domain-containing protein</fullName>
    </recommendedName>
</protein>
<organism evidence="8">
    <name type="scientific">marine sediment metagenome</name>
    <dbReference type="NCBI Taxonomy" id="412755"/>
    <lineage>
        <taxon>unclassified sequences</taxon>
        <taxon>metagenomes</taxon>
        <taxon>ecological metagenomes</taxon>
    </lineage>
</organism>
<evidence type="ECO:0000256" key="2">
    <source>
        <dbReference type="ARBA" id="ARBA00022741"/>
    </source>
</evidence>
<keyword evidence="3" id="KW-0418">Kinase</keyword>
<evidence type="ECO:0000256" key="5">
    <source>
        <dbReference type="ARBA" id="ARBA00038121"/>
    </source>
</evidence>
<evidence type="ECO:0000259" key="7">
    <source>
        <dbReference type="Pfam" id="PF08544"/>
    </source>
</evidence>
<dbReference type="InterPro" id="IPR052203">
    <property type="entry name" value="GHMP_Kinase-Related"/>
</dbReference>
<dbReference type="SUPFAM" id="SSF55060">
    <property type="entry name" value="GHMP Kinase, C-terminal domain"/>
    <property type="match status" value="1"/>
</dbReference>
<evidence type="ECO:0000256" key="1">
    <source>
        <dbReference type="ARBA" id="ARBA00022679"/>
    </source>
</evidence>
<dbReference type="AlphaFoldDB" id="X1I7Q9"/>
<dbReference type="InterPro" id="IPR036554">
    <property type="entry name" value="GHMP_kinase_C_sf"/>
</dbReference>
<keyword evidence="2" id="KW-0547">Nucleotide-binding</keyword>
<dbReference type="InterPro" id="IPR006203">
    <property type="entry name" value="GHMP_knse_ATP-bd_CS"/>
</dbReference>
<feature type="non-terminal residue" evidence="8">
    <location>
        <position position="1"/>
    </location>
</feature>
<feature type="domain" description="GHMP kinase N-terminal" evidence="6">
    <location>
        <begin position="27"/>
        <end position="99"/>
    </location>
</feature>
<evidence type="ECO:0000256" key="3">
    <source>
        <dbReference type="ARBA" id="ARBA00022777"/>
    </source>
</evidence>
<dbReference type="GO" id="GO:0050201">
    <property type="term" value="F:fucokinase activity"/>
    <property type="evidence" value="ECO:0007669"/>
    <property type="project" value="TreeGrafter"/>
</dbReference>
<accession>X1I7Q9</accession>